<dbReference type="Proteomes" id="UP000887574">
    <property type="component" value="Unplaced"/>
</dbReference>
<feature type="signal peptide" evidence="1">
    <location>
        <begin position="1"/>
        <end position="21"/>
    </location>
</feature>
<accession>A0A915CRG0</accession>
<dbReference type="AlphaFoldDB" id="A0A915CRG0"/>
<organism evidence="2 3">
    <name type="scientific">Ditylenchus dipsaci</name>
    <dbReference type="NCBI Taxonomy" id="166011"/>
    <lineage>
        <taxon>Eukaryota</taxon>
        <taxon>Metazoa</taxon>
        <taxon>Ecdysozoa</taxon>
        <taxon>Nematoda</taxon>
        <taxon>Chromadorea</taxon>
        <taxon>Rhabditida</taxon>
        <taxon>Tylenchina</taxon>
        <taxon>Tylenchomorpha</taxon>
        <taxon>Sphaerularioidea</taxon>
        <taxon>Anguinidae</taxon>
        <taxon>Anguininae</taxon>
        <taxon>Ditylenchus</taxon>
    </lineage>
</organism>
<dbReference type="WBParaSite" id="jg11414">
    <property type="protein sequence ID" value="jg11414"/>
    <property type="gene ID" value="jg11414"/>
</dbReference>
<reference evidence="3" key="1">
    <citation type="submission" date="2022-11" db="UniProtKB">
        <authorList>
            <consortium name="WormBaseParasite"/>
        </authorList>
    </citation>
    <scope>IDENTIFICATION</scope>
</reference>
<keyword evidence="1" id="KW-0732">Signal</keyword>
<name>A0A915CRG0_9BILA</name>
<proteinExistence type="predicted"/>
<evidence type="ECO:0000313" key="2">
    <source>
        <dbReference type="Proteomes" id="UP000887574"/>
    </source>
</evidence>
<feature type="chain" id="PRO_5036735011" evidence="1">
    <location>
        <begin position="22"/>
        <end position="175"/>
    </location>
</feature>
<protein>
    <submittedName>
        <fullName evidence="3">DUF1795 domain-containing protein</fullName>
    </submittedName>
</protein>
<sequence>MNSKLVCILILLSFGCFLAQASSTSMFVAGNHYQLDHDHEELSIFVGKDIWSLIYKDGDQYKYCPVEAVSIDWKTQAIARSKLKAEMAYKIALKEAEETAFDKTEAKNSFVGRNLVDKQVYKLSFDNNNLYISLDVFSLIYKDSKYEKYRFCPIEAKIIASATVDKVKKILSEKK</sequence>
<keyword evidence="2" id="KW-1185">Reference proteome</keyword>
<evidence type="ECO:0000256" key="1">
    <source>
        <dbReference type="SAM" id="SignalP"/>
    </source>
</evidence>
<dbReference type="PROSITE" id="PS51257">
    <property type="entry name" value="PROKAR_LIPOPROTEIN"/>
    <property type="match status" value="1"/>
</dbReference>
<evidence type="ECO:0000313" key="3">
    <source>
        <dbReference type="WBParaSite" id="jg11414"/>
    </source>
</evidence>